<evidence type="ECO:0000256" key="1">
    <source>
        <dbReference type="ARBA" id="ARBA00022737"/>
    </source>
</evidence>
<dbReference type="EMBL" id="UINC01002226">
    <property type="protein sequence ID" value="SUZ94350.1"/>
    <property type="molecule type" value="Genomic_DNA"/>
</dbReference>
<organism evidence="2">
    <name type="scientific">marine metagenome</name>
    <dbReference type="NCBI Taxonomy" id="408172"/>
    <lineage>
        <taxon>unclassified sequences</taxon>
        <taxon>metagenomes</taxon>
        <taxon>ecological metagenomes</taxon>
    </lineage>
</organism>
<dbReference type="AlphaFoldDB" id="A0A381RR43"/>
<name>A0A381RR43_9ZZZZ</name>
<dbReference type="SMART" id="SM00698">
    <property type="entry name" value="MORN"/>
    <property type="match status" value="7"/>
</dbReference>
<gene>
    <name evidence="2" type="ORF">METZ01_LOCUS47204</name>
</gene>
<dbReference type="Pfam" id="PF02493">
    <property type="entry name" value="MORN"/>
    <property type="match status" value="7"/>
</dbReference>
<dbReference type="GO" id="GO:0005829">
    <property type="term" value="C:cytosol"/>
    <property type="evidence" value="ECO:0007669"/>
    <property type="project" value="TreeGrafter"/>
</dbReference>
<dbReference type="PANTHER" id="PTHR43215:SF14">
    <property type="entry name" value="RADIAL SPOKE HEAD 1 HOMOLOG"/>
    <property type="match status" value="1"/>
</dbReference>
<reference evidence="2" key="1">
    <citation type="submission" date="2018-05" db="EMBL/GenBank/DDBJ databases">
        <authorList>
            <person name="Lanie J.A."/>
            <person name="Ng W.-L."/>
            <person name="Kazmierczak K.M."/>
            <person name="Andrzejewski T.M."/>
            <person name="Davidsen T.M."/>
            <person name="Wayne K.J."/>
            <person name="Tettelin H."/>
            <person name="Glass J.I."/>
            <person name="Rusch D."/>
            <person name="Podicherti R."/>
            <person name="Tsui H.-C.T."/>
            <person name="Winkler M.E."/>
        </authorList>
    </citation>
    <scope>NUCLEOTIDE SEQUENCE</scope>
</reference>
<accession>A0A381RR43</accession>
<dbReference type="PANTHER" id="PTHR43215">
    <property type="entry name" value="RADIAL SPOKE HEAD 1 HOMOLOG"/>
    <property type="match status" value="1"/>
</dbReference>
<proteinExistence type="predicted"/>
<protein>
    <recommendedName>
        <fullName evidence="3">MORN repeat protein</fullName>
    </recommendedName>
</protein>
<dbReference type="InterPro" id="IPR003409">
    <property type="entry name" value="MORN"/>
</dbReference>
<dbReference type="SUPFAM" id="SSF82185">
    <property type="entry name" value="Histone H3 K4-specific methyltransferase SET7/9 N-terminal domain"/>
    <property type="match status" value="3"/>
</dbReference>
<evidence type="ECO:0000313" key="2">
    <source>
        <dbReference type="EMBL" id="SUZ94350.1"/>
    </source>
</evidence>
<sequence length="384" mass="43792">MTNILIIILLSLLLFTSPLFGQSSESGVLYLWETSSDLEWKTFGNNDLQPRYKGEIKNGEPVGTGTLTYSNGNKYLGEWKDGKENGRGTFTWSDGRKYTGEFRDGKPEGQGTYTFADGTENVGEWKEAQQKLIWKTKIEPVAVIEKKLRGVLSYRKENARWGWYDYGDEDKDGKYVGEIENMKPNGSGTYIYGRGKWKGDKYEGEWKDGEFHGQGTLTRSNGHKLIGEWKNYVSWNITEYNKDGKIIKKYVDGVEVVVEVLIEKKPVSKEKKERGILFRDTPRSKWESGGKNWFSTGDGKTQGKYEGEILNGVPDGQGTYTWHNVNKYVGQFKKGLFDGQGTYYTFPSGVKVEGEFRKDKEWNTIRSDKDGNIIGKYVKGKIIK</sequence>
<evidence type="ECO:0008006" key="3">
    <source>
        <dbReference type="Google" id="ProtNLM"/>
    </source>
</evidence>
<keyword evidence="1" id="KW-0677">Repeat</keyword>
<dbReference type="Gene3D" id="2.20.110.10">
    <property type="entry name" value="Histone H3 K4-specific methyltransferase SET7/9 N-terminal domain"/>
    <property type="match status" value="4"/>
</dbReference>